<name>A0A9P6WZQ1_RHIOR</name>
<evidence type="ECO:0000313" key="10">
    <source>
        <dbReference type="Proteomes" id="UP000716291"/>
    </source>
</evidence>
<feature type="domain" description="Ima1 N-terminal" evidence="8">
    <location>
        <begin position="23"/>
        <end position="147"/>
    </location>
</feature>
<evidence type="ECO:0000313" key="9">
    <source>
        <dbReference type="EMBL" id="KAG1302161.1"/>
    </source>
</evidence>
<dbReference type="InterPro" id="IPR002921">
    <property type="entry name" value="Fungal_lipase-type"/>
</dbReference>
<dbReference type="Proteomes" id="UP000716291">
    <property type="component" value="Unassembled WGS sequence"/>
</dbReference>
<evidence type="ECO:0000259" key="7">
    <source>
        <dbReference type="Pfam" id="PF01764"/>
    </source>
</evidence>
<keyword evidence="5" id="KW-0539">Nucleus</keyword>
<reference evidence="9" key="1">
    <citation type="journal article" date="2020" name="Microb. Genom.">
        <title>Genetic diversity of clinical and environmental Mucorales isolates obtained from an investigation of mucormycosis cases among solid organ transplant recipients.</title>
        <authorList>
            <person name="Nguyen M.H."/>
            <person name="Kaul D."/>
            <person name="Muto C."/>
            <person name="Cheng S.J."/>
            <person name="Richter R.A."/>
            <person name="Bruno V.M."/>
            <person name="Liu G."/>
            <person name="Beyhan S."/>
            <person name="Sundermann A.J."/>
            <person name="Mounaud S."/>
            <person name="Pasculle A.W."/>
            <person name="Nierman W.C."/>
            <person name="Driscoll E."/>
            <person name="Cumbie R."/>
            <person name="Clancy C.J."/>
            <person name="Dupont C.L."/>
        </authorList>
    </citation>
    <scope>NUCLEOTIDE SEQUENCE</scope>
    <source>
        <strain evidence="9">GL11</strain>
    </source>
</reference>
<sequence>MPNITELSKSTWNYLFPPQFQTVNCWYCGEDTDLDLKAGESERHWYCSHCENVNRKDENGDIIDPSVPSKTLDPPFRVTTYVPYKSDKTKPKLCDRCINKQSIIRWFADDFIPDDENQPDYNERVNRYVEYKRYLDNRYDLCKDCFYKLEEYTNTLNKKYGQARQMEPIREDEDILRQQHELTEYDRCTVKEAYRHRSLTKFKIQRLIWALTHVLNLFFFLYIHRHPQIAVKTNALWEDVLLYPFGIPSLKDVTHYLYDHLKWIIPSYYSDIKIILMCFEDKSRDYCDTLTITNGARELFVLHLMAYYGICWHPALYTCLGLSTFLFLGYKTFKHGRPIIVSTLVNLNLLLQPATQYLSRSRLFGPLFAGLMRIGFFAFFVVLLMSDHVIRMVLRLCVGKHPTKRYYSITSAMDPRLNMFDESILVIKYLEDSDLFHQRKRLTEGATDLKRPKYSLSLAYTLSIASKLVYEDVEVIKYELKKAGFDIDRTFRPIAYKNICAFIAEKDDDILLVFRGTNPLNMQNYITNITFNMTQIQSLKGVSMGKVHQGFWKAMGEPKTKEDKLLSKRTLRIELNNTSVYRTIVSVVKGVFKMFQFLFVHLFHHVKEPIDNTWIGPDRDIRSQSMYSQAEQYILELLHTEQESRGLGLSSHGSTRGRKRLFITGHSLGGAMGTIFLAKMLQSNSPLLDYFEGLYTFGQPKIGDAVFSRVFSPQMSSKIFHHAYNNDIIPRVPTFSDYYTPPGTLVFIDSAYNITLYPPNPHTNEPVPVRPISFVHLSGLLNRHVIKRLVQENQIRILFRILFPFFLNDHFPSDYCDSLRKGKVNWVIMGSHGLEGGNNNGSNDKDDGYSIVDVHN</sequence>
<dbReference type="OrthoDB" id="2338663at2759"/>
<dbReference type="Gene3D" id="3.40.50.1820">
    <property type="entry name" value="alpha/beta hydrolase"/>
    <property type="match status" value="1"/>
</dbReference>
<dbReference type="PANTHER" id="PTHR46086">
    <property type="entry name" value="ALPHA/BETA-HYDROLASES SUPERFAMILY PROTEIN"/>
    <property type="match status" value="1"/>
</dbReference>
<keyword evidence="3 6" id="KW-1133">Transmembrane helix</keyword>
<accession>A0A9P6WZQ1</accession>
<feature type="domain" description="Fungal lipase-type" evidence="7">
    <location>
        <begin position="629"/>
        <end position="734"/>
    </location>
</feature>
<evidence type="ECO:0000256" key="2">
    <source>
        <dbReference type="ARBA" id="ARBA00022692"/>
    </source>
</evidence>
<dbReference type="Pfam" id="PF09779">
    <property type="entry name" value="Ima1_N"/>
    <property type="match status" value="1"/>
</dbReference>
<evidence type="ECO:0000256" key="5">
    <source>
        <dbReference type="ARBA" id="ARBA00023242"/>
    </source>
</evidence>
<gene>
    <name evidence="9" type="ORF">G6F64_011169</name>
</gene>
<dbReference type="InterPro" id="IPR018617">
    <property type="entry name" value="Ima1_N"/>
</dbReference>
<evidence type="ECO:0000256" key="4">
    <source>
        <dbReference type="ARBA" id="ARBA00023136"/>
    </source>
</evidence>
<keyword evidence="4 6" id="KW-0472">Membrane</keyword>
<dbReference type="GO" id="GO:0004806">
    <property type="term" value="F:triacylglycerol lipase activity"/>
    <property type="evidence" value="ECO:0007669"/>
    <property type="project" value="InterPro"/>
</dbReference>
<dbReference type="AlphaFoldDB" id="A0A9P6WZQ1"/>
<keyword evidence="2 6" id="KW-0812">Transmembrane</keyword>
<comment type="caution">
    <text evidence="9">The sequence shown here is derived from an EMBL/GenBank/DDBJ whole genome shotgun (WGS) entry which is preliminary data.</text>
</comment>
<dbReference type="SUPFAM" id="SSF53474">
    <property type="entry name" value="alpha/beta-Hydrolases"/>
    <property type="match status" value="1"/>
</dbReference>
<dbReference type="PANTHER" id="PTHR46086:SF3">
    <property type="entry name" value="TRIACYLGLYCEROL LIPASE OBL1"/>
    <property type="match status" value="1"/>
</dbReference>
<comment type="subcellular location">
    <subcellularLocation>
        <location evidence="1">Nucleus inner membrane</location>
        <topology evidence="1">Multi-pass membrane protein</topology>
    </subcellularLocation>
</comment>
<protein>
    <recommendedName>
        <fullName evidence="11">Triacylglycerol lipase</fullName>
    </recommendedName>
</protein>
<proteinExistence type="predicted"/>
<dbReference type="EMBL" id="JAANQT010002593">
    <property type="protein sequence ID" value="KAG1302161.1"/>
    <property type="molecule type" value="Genomic_DNA"/>
</dbReference>
<evidence type="ECO:0000259" key="8">
    <source>
        <dbReference type="Pfam" id="PF09779"/>
    </source>
</evidence>
<feature type="transmembrane region" description="Helical" evidence="6">
    <location>
        <begin position="305"/>
        <end position="327"/>
    </location>
</feature>
<evidence type="ECO:0000256" key="3">
    <source>
        <dbReference type="ARBA" id="ARBA00022989"/>
    </source>
</evidence>
<evidence type="ECO:0000256" key="1">
    <source>
        <dbReference type="ARBA" id="ARBA00004473"/>
    </source>
</evidence>
<dbReference type="InterPro" id="IPR044819">
    <property type="entry name" value="OBL-like"/>
</dbReference>
<evidence type="ECO:0000256" key="6">
    <source>
        <dbReference type="SAM" id="Phobius"/>
    </source>
</evidence>
<keyword evidence="10" id="KW-1185">Reference proteome</keyword>
<organism evidence="9 10">
    <name type="scientific">Rhizopus oryzae</name>
    <name type="common">Mucormycosis agent</name>
    <name type="synonym">Rhizopus arrhizus var. delemar</name>
    <dbReference type="NCBI Taxonomy" id="64495"/>
    <lineage>
        <taxon>Eukaryota</taxon>
        <taxon>Fungi</taxon>
        <taxon>Fungi incertae sedis</taxon>
        <taxon>Mucoromycota</taxon>
        <taxon>Mucoromycotina</taxon>
        <taxon>Mucoromycetes</taxon>
        <taxon>Mucorales</taxon>
        <taxon>Mucorineae</taxon>
        <taxon>Rhizopodaceae</taxon>
        <taxon>Rhizopus</taxon>
    </lineage>
</organism>
<feature type="transmembrane region" description="Helical" evidence="6">
    <location>
        <begin position="364"/>
        <end position="385"/>
    </location>
</feature>
<dbReference type="InterPro" id="IPR029058">
    <property type="entry name" value="AB_hydrolase_fold"/>
</dbReference>
<evidence type="ECO:0008006" key="11">
    <source>
        <dbReference type="Google" id="ProtNLM"/>
    </source>
</evidence>
<dbReference type="GO" id="GO:0006629">
    <property type="term" value="P:lipid metabolic process"/>
    <property type="evidence" value="ECO:0007669"/>
    <property type="project" value="InterPro"/>
</dbReference>
<dbReference type="Pfam" id="PF01764">
    <property type="entry name" value="Lipase_3"/>
    <property type="match status" value="1"/>
</dbReference>
<dbReference type="CDD" id="cd00519">
    <property type="entry name" value="Lipase_3"/>
    <property type="match status" value="1"/>
</dbReference>
<dbReference type="GO" id="GO:0005637">
    <property type="term" value="C:nuclear inner membrane"/>
    <property type="evidence" value="ECO:0007669"/>
    <property type="project" value="UniProtKB-SubCell"/>
</dbReference>